<comment type="caution">
    <text evidence="2">The sequence shown here is derived from an EMBL/GenBank/DDBJ whole genome shotgun (WGS) entry which is preliminary data.</text>
</comment>
<dbReference type="Proteomes" id="UP000635902">
    <property type="component" value="Unassembled WGS sequence"/>
</dbReference>
<evidence type="ECO:0008006" key="4">
    <source>
        <dbReference type="Google" id="ProtNLM"/>
    </source>
</evidence>
<dbReference type="RefSeq" id="WP_228503373.1">
    <property type="nucleotide sequence ID" value="NZ_JADKMY010000003.1"/>
</dbReference>
<feature type="transmembrane region" description="Helical" evidence="1">
    <location>
        <begin position="65"/>
        <end position="82"/>
    </location>
</feature>
<feature type="transmembrane region" description="Helical" evidence="1">
    <location>
        <begin position="191"/>
        <end position="208"/>
    </location>
</feature>
<dbReference type="EMBL" id="JADKMY010000003">
    <property type="protein sequence ID" value="MBF4554302.1"/>
    <property type="molecule type" value="Genomic_DNA"/>
</dbReference>
<organism evidence="2 3">
    <name type="scientific">Corynebacterium suicordis DSM 45110</name>
    <dbReference type="NCBI Taxonomy" id="1121369"/>
    <lineage>
        <taxon>Bacteria</taxon>
        <taxon>Bacillati</taxon>
        <taxon>Actinomycetota</taxon>
        <taxon>Actinomycetes</taxon>
        <taxon>Mycobacteriales</taxon>
        <taxon>Corynebacteriaceae</taxon>
        <taxon>Corynebacterium</taxon>
    </lineage>
</organism>
<accession>A0ABR9ZLM4</accession>
<proteinExistence type="predicted"/>
<keyword evidence="3" id="KW-1185">Reference proteome</keyword>
<feature type="transmembrane region" description="Helical" evidence="1">
    <location>
        <begin position="220"/>
        <end position="238"/>
    </location>
</feature>
<protein>
    <recommendedName>
        <fullName evidence="4">Transmembrane protein</fullName>
    </recommendedName>
</protein>
<sequence length="574" mass="61773">MMVPADMPLNELSLGHADGAPRAIPQDTLLSIFLPPLSTVWVVAAVVIACCIIGVLYSGWLARRLLGASLPVQLVVSLLVIWNPFTVERLLQGQWSVVIAMWLLPALAYASMYRHIGWTLFLLGVCAITPTGWIFGAVVALICARSLKFLLLTLLALVLLSAPWVLVTLFHNPQVSTDALSAQLFAPRAEPGVGTLGALVGLGGIWNAEVVPDSRTLLSSLLSIVLFFFMAFGAWRLFQNPQAVRPGAGHIDAARIGMAVGSSATRASALRVSERREATLHHIALRLVGLSFLAIALPFLFSTDPGVLLLGWMGEHIPGAGLLRDSQKYVALAMPGMVLMLASALIGVSERWQSVVARAVLSVLAGAMIIGTVPLLPSELSPLQPRPLAPEWTQIINEVSQSHNCSVLLLPPGNYRMHDGIPVVDPALKLLPGHPIDPGFLIVDGHVVDGNLKIVRLLQQTMLGEDRLADSGVGWVLVDRNSFGSSVDTAEMDRMLSAHKVVVSGSGLELYAVNKPHPLPPEKTHVPLYVGIVLYWLVLGLGLLLSMWRYVLWRNPLGITSQPDPAESAPISDQ</sequence>
<keyword evidence="1" id="KW-1133">Transmembrane helix</keyword>
<gene>
    <name evidence="2" type="ORF">IRY30_09495</name>
</gene>
<keyword evidence="1" id="KW-0472">Membrane</keyword>
<feature type="transmembrane region" description="Helical" evidence="1">
    <location>
        <begin position="94"/>
        <end position="113"/>
    </location>
</feature>
<feature type="transmembrane region" description="Helical" evidence="1">
    <location>
        <begin position="39"/>
        <end position="58"/>
    </location>
</feature>
<feature type="transmembrane region" description="Helical" evidence="1">
    <location>
        <begin position="355"/>
        <end position="376"/>
    </location>
</feature>
<evidence type="ECO:0000313" key="2">
    <source>
        <dbReference type="EMBL" id="MBF4554302.1"/>
    </source>
</evidence>
<evidence type="ECO:0000256" key="1">
    <source>
        <dbReference type="SAM" id="Phobius"/>
    </source>
</evidence>
<name>A0ABR9ZLM4_9CORY</name>
<keyword evidence="1" id="KW-0812">Transmembrane</keyword>
<feature type="transmembrane region" description="Helical" evidence="1">
    <location>
        <begin position="329"/>
        <end position="348"/>
    </location>
</feature>
<feature type="transmembrane region" description="Helical" evidence="1">
    <location>
        <begin position="526"/>
        <end position="545"/>
    </location>
</feature>
<feature type="transmembrane region" description="Helical" evidence="1">
    <location>
        <begin position="149"/>
        <end position="170"/>
    </location>
</feature>
<feature type="transmembrane region" description="Helical" evidence="1">
    <location>
        <begin position="283"/>
        <end position="301"/>
    </location>
</feature>
<feature type="transmembrane region" description="Helical" evidence="1">
    <location>
        <begin position="120"/>
        <end position="143"/>
    </location>
</feature>
<evidence type="ECO:0000313" key="3">
    <source>
        <dbReference type="Proteomes" id="UP000635902"/>
    </source>
</evidence>
<reference evidence="2 3" key="1">
    <citation type="submission" date="2020-10" db="EMBL/GenBank/DDBJ databases">
        <title>Novel species in genus Corynebacterium.</title>
        <authorList>
            <person name="Zhang G."/>
        </authorList>
    </citation>
    <scope>NUCLEOTIDE SEQUENCE [LARGE SCALE GENOMIC DNA]</scope>
    <source>
        <strain evidence="2 3">DSM 45110</strain>
    </source>
</reference>